<feature type="domain" description="Calcineurin-like phosphoesterase" evidence="4">
    <location>
        <begin position="36"/>
        <end position="234"/>
    </location>
</feature>
<dbReference type="InterPro" id="IPR051158">
    <property type="entry name" value="Metallophosphoesterase_sf"/>
</dbReference>
<dbReference type="EMBL" id="AP023361">
    <property type="protein sequence ID" value="BCJ91312.1"/>
    <property type="molecule type" value="Genomic_DNA"/>
</dbReference>
<dbReference type="AlphaFoldDB" id="A0A6S6QVM5"/>
<dbReference type="GO" id="GO:0009245">
    <property type="term" value="P:lipid A biosynthetic process"/>
    <property type="evidence" value="ECO:0007669"/>
    <property type="project" value="TreeGrafter"/>
</dbReference>
<accession>A0A6S6QVM5</accession>
<keyword evidence="6" id="KW-1185">Reference proteome</keyword>
<evidence type="ECO:0000256" key="3">
    <source>
        <dbReference type="SAM" id="MobiDB-lite"/>
    </source>
</evidence>
<evidence type="ECO:0000313" key="5">
    <source>
        <dbReference type="EMBL" id="BCJ91312.1"/>
    </source>
</evidence>
<reference evidence="5 6" key="1">
    <citation type="submission" date="2020-08" db="EMBL/GenBank/DDBJ databases">
        <title>Genome sequence of Rhizobiales bacterium strain IZ6.</title>
        <authorList>
            <person name="Nakai R."/>
            <person name="Naganuma T."/>
        </authorList>
    </citation>
    <scope>NUCLEOTIDE SEQUENCE [LARGE SCALE GENOMIC DNA]</scope>
    <source>
        <strain evidence="5 6">IZ6</strain>
    </source>
</reference>
<dbReference type="PANTHER" id="PTHR31302:SF31">
    <property type="entry name" value="PHOSPHODIESTERASE YAEI"/>
    <property type="match status" value="1"/>
</dbReference>
<feature type="compositionally biased region" description="Low complexity" evidence="3">
    <location>
        <begin position="14"/>
        <end position="31"/>
    </location>
</feature>
<keyword evidence="1" id="KW-0479">Metal-binding</keyword>
<protein>
    <submittedName>
        <fullName evidence="5">Metallophosphoesterase</fullName>
    </submittedName>
</protein>
<dbReference type="InterPro" id="IPR016538">
    <property type="entry name" value="UCP008292"/>
</dbReference>
<dbReference type="Proteomes" id="UP000515317">
    <property type="component" value="Chromosome"/>
</dbReference>
<feature type="region of interest" description="Disordered" evidence="3">
    <location>
        <begin position="1"/>
        <end position="31"/>
    </location>
</feature>
<gene>
    <name evidence="5" type="ORF">IZ6_20470</name>
</gene>
<sequence length="267" mass="29113">MQEHVKTETRRAAPKPAAQPQAAANDEPAQQNETVRVAALGDLHMKEDAGGYYKDLFLELNDTADILCLAGDLTDFGKTREAENLAEDLRHLKIPAVGVLGNHDYECGQPEEVTRILRQAGLCMLGENAHVHKGVGFAGVKGFGGGFGRRMLGAFGEPAVKAFVQETIEECHKLEIALRSLRTEKKIVVLHYSPIEETVVGEPEQIYAYLGCSRLAETIDRFDITAVVHGHAHRGTYKGKTPKGVPVFNVAAGIAKEEGRTYALLEI</sequence>
<evidence type="ECO:0000256" key="1">
    <source>
        <dbReference type="ARBA" id="ARBA00022723"/>
    </source>
</evidence>
<name>A0A6S6QVM5_9HYPH</name>
<dbReference type="GO" id="GO:0008758">
    <property type="term" value="F:UDP-2,3-diacylglucosamine hydrolase activity"/>
    <property type="evidence" value="ECO:0007669"/>
    <property type="project" value="TreeGrafter"/>
</dbReference>
<evidence type="ECO:0000313" key="6">
    <source>
        <dbReference type="Proteomes" id="UP000515317"/>
    </source>
</evidence>
<dbReference type="KEGG" id="tso:IZ6_20470"/>
<evidence type="ECO:0000256" key="2">
    <source>
        <dbReference type="ARBA" id="ARBA00022801"/>
    </source>
</evidence>
<dbReference type="InterPro" id="IPR029052">
    <property type="entry name" value="Metallo-depent_PP-like"/>
</dbReference>
<dbReference type="PIRSF" id="PIRSF008292">
    <property type="entry name" value="UCP008292"/>
    <property type="match status" value="1"/>
</dbReference>
<feature type="compositionally biased region" description="Basic and acidic residues" evidence="3">
    <location>
        <begin position="1"/>
        <end position="11"/>
    </location>
</feature>
<organism evidence="5 6">
    <name type="scientific">Terrihabitans soli</name>
    <dbReference type="NCBI Taxonomy" id="708113"/>
    <lineage>
        <taxon>Bacteria</taxon>
        <taxon>Pseudomonadati</taxon>
        <taxon>Pseudomonadota</taxon>
        <taxon>Alphaproteobacteria</taxon>
        <taxon>Hyphomicrobiales</taxon>
        <taxon>Terrihabitans</taxon>
    </lineage>
</organism>
<keyword evidence="2" id="KW-0378">Hydrolase</keyword>
<dbReference type="SUPFAM" id="SSF56300">
    <property type="entry name" value="Metallo-dependent phosphatases"/>
    <property type="match status" value="1"/>
</dbReference>
<dbReference type="Pfam" id="PF00149">
    <property type="entry name" value="Metallophos"/>
    <property type="match status" value="1"/>
</dbReference>
<dbReference type="PANTHER" id="PTHR31302">
    <property type="entry name" value="TRANSMEMBRANE PROTEIN WITH METALLOPHOSPHOESTERASE DOMAIN-RELATED"/>
    <property type="match status" value="1"/>
</dbReference>
<dbReference type="Gene3D" id="3.60.21.10">
    <property type="match status" value="1"/>
</dbReference>
<dbReference type="InterPro" id="IPR004843">
    <property type="entry name" value="Calcineurin-like_PHP"/>
</dbReference>
<dbReference type="GO" id="GO:0046872">
    <property type="term" value="F:metal ion binding"/>
    <property type="evidence" value="ECO:0007669"/>
    <property type="project" value="UniProtKB-KW"/>
</dbReference>
<dbReference type="GO" id="GO:0016020">
    <property type="term" value="C:membrane"/>
    <property type="evidence" value="ECO:0007669"/>
    <property type="project" value="GOC"/>
</dbReference>
<proteinExistence type="predicted"/>
<evidence type="ECO:0000259" key="4">
    <source>
        <dbReference type="Pfam" id="PF00149"/>
    </source>
</evidence>